<feature type="transmembrane region" description="Helical" evidence="2">
    <location>
        <begin position="788"/>
        <end position="807"/>
    </location>
</feature>
<dbReference type="CDD" id="cd00037">
    <property type="entry name" value="CLECT"/>
    <property type="match status" value="1"/>
</dbReference>
<keyword evidence="2" id="KW-1133">Transmembrane helix</keyword>
<keyword evidence="3" id="KW-0732">Signal</keyword>
<dbReference type="Gene3D" id="3.10.100.10">
    <property type="entry name" value="Mannose-Binding Protein A, subunit A"/>
    <property type="match status" value="1"/>
</dbReference>
<evidence type="ECO:0000256" key="3">
    <source>
        <dbReference type="SAM" id="SignalP"/>
    </source>
</evidence>
<feature type="transmembrane region" description="Helical" evidence="2">
    <location>
        <begin position="757"/>
        <end position="776"/>
    </location>
</feature>
<feature type="signal peptide" evidence="3">
    <location>
        <begin position="1"/>
        <end position="15"/>
    </location>
</feature>
<dbReference type="InterPro" id="IPR016186">
    <property type="entry name" value="C-type_lectin-like/link_sf"/>
</dbReference>
<accession>A0A0S4IMC3</accession>
<evidence type="ECO:0000256" key="1">
    <source>
        <dbReference type="SAM" id="MobiDB-lite"/>
    </source>
</evidence>
<dbReference type="InterPro" id="IPR016187">
    <property type="entry name" value="CTDL_fold"/>
</dbReference>
<dbReference type="AlphaFoldDB" id="A0A0S4IMC3"/>
<feature type="transmembrane region" description="Helical" evidence="2">
    <location>
        <begin position="667"/>
        <end position="690"/>
    </location>
</feature>
<protein>
    <submittedName>
        <fullName evidence="4">Membrane-associated protein, putative</fullName>
    </submittedName>
</protein>
<dbReference type="VEuPathDB" id="TriTrypDB:BSAL_62360"/>
<keyword evidence="5" id="KW-1185">Reference proteome</keyword>
<feature type="transmembrane region" description="Helical" evidence="2">
    <location>
        <begin position="634"/>
        <end position="655"/>
    </location>
</feature>
<feature type="transmembrane region" description="Helical" evidence="2">
    <location>
        <begin position="590"/>
        <end position="613"/>
    </location>
</feature>
<evidence type="ECO:0000313" key="4">
    <source>
        <dbReference type="EMBL" id="CUF42073.1"/>
    </source>
</evidence>
<proteinExistence type="predicted"/>
<dbReference type="Proteomes" id="UP000051952">
    <property type="component" value="Unassembled WGS sequence"/>
</dbReference>
<gene>
    <name evidence="4" type="ORF">BSAL_62360</name>
</gene>
<keyword evidence="2" id="KW-0812">Transmembrane</keyword>
<sequence length="1096" mass="118442">MLWFFLCCGDALALAVILTVMMSASTTNAGAGKDQYFPFFFAPLPARKQSPTEDIQTSCRTACANISNDKALGTGGFVAWILSAAENQVVSLLASQLPKSSGTLTYYVLGGNRRNTMGGEGSLWYWTERPALGMAHNSRGLLFYNGTDAAAGGKSILYTNFPTNEPNNYGGIIETQLAFTRTTNGWNDINANGTNEVGGCICRHWTTLTPSSARTLSVSASQAFTLTGPTLSRSSSHTRMFSLSFSLRTRTLSRDSPTFLRSVSTSHTLPTGFVSPSYSFRLSASHSLAATKPSRLSASISSTGNTRTDKTTVSVPSSTLTHSSCRNDLRVQLYSLGTPRLTDEVRAAVSTDLSSNGAILVSSESGLVVLPDEVLRGLDASRTPLALLHSEPHSWQITTWVLQNVLVPSTVAHQIGIIPVRECKYPAKRSLTEDDGSNDDSSNTTRLCMTFLFAVKANATLQASNSGSSASSSTTAQRSRTVTGMTWMTILNPTNPFALAVPNVQLPFVCATQVQYLFLSLEISRSQADTTSQTTAVVVTSSSFVTSGGDVSGAVPMLFLSMLSCRDTVDSAQTAVQTLVSPFASLGVLWVAWGNIGLALAIVLFHYIVTVTLAKFRGVPILQDAAVISKFPGLSVTAMDYLLPGSILGSVAVLASRESAAESIASASVALSCALLMVVGLSAATIGYVLPRASWEAYLRVPLLTTLSPAGASSGTTTTACEQRCCAPYEHYFYPKGRWAPLSLRARFTPLMGWMRFRFGWVTIFQRCLLCTLAAATSLSGRPALCNAIVLFLAAAHLMTMLFYLFYRPLRYPMNTIIFPLSSALFAIVFILKYLDAFEHVSSVLQAVNGVAQFWRSCWVLWISRREAQWDTEDNIVSHRFVVRRLNKGEEEGSLADMSMMMMSEEEFVSCGNSQEMTLGNFAELTSPFTVHTTTLFNDGEVLLRPNQGDDPPANVKGDFPGNGVGDYERVVIWNHGRLASEFPSPSTRNEPRTTDFDFRSLQNGHDDEGPLPLLDNNNILLGVHGYPTAVRSEHVSGAFERKGSNGRRRQRAGSGISSSSSNGVNPLLDFVAVERKPSTGFPKTIARTGKLGRES</sequence>
<feature type="region of interest" description="Disordered" evidence="1">
    <location>
        <begin position="1036"/>
        <end position="1061"/>
    </location>
</feature>
<feature type="transmembrane region" description="Helical" evidence="2">
    <location>
        <begin position="814"/>
        <end position="835"/>
    </location>
</feature>
<evidence type="ECO:0000256" key="2">
    <source>
        <dbReference type="SAM" id="Phobius"/>
    </source>
</evidence>
<reference evidence="5" key="1">
    <citation type="submission" date="2015-09" db="EMBL/GenBank/DDBJ databases">
        <authorList>
            <consortium name="Pathogen Informatics"/>
        </authorList>
    </citation>
    <scope>NUCLEOTIDE SEQUENCE [LARGE SCALE GENOMIC DNA]</scope>
    <source>
        <strain evidence="5">Lake Konstanz</strain>
    </source>
</reference>
<feature type="chain" id="PRO_5012610577" evidence="3">
    <location>
        <begin position="16"/>
        <end position="1096"/>
    </location>
</feature>
<dbReference type="SUPFAM" id="SSF56436">
    <property type="entry name" value="C-type lectin-like"/>
    <property type="match status" value="1"/>
</dbReference>
<feature type="region of interest" description="Disordered" evidence="1">
    <location>
        <begin position="298"/>
        <end position="319"/>
    </location>
</feature>
<keyword evidence="2" id="KW-0472">Membrane</keyword>
<dbReference type="EMBL" id="CYKH01000320">
    <property type="protein sequence ID" value="CUF42073.1"/>
    <property type="molecule type" value="Genomic_DNA"/>
</dbReference>
<evidence type="ECO:0000313" key="5">
    <source>
        <dbReference type="Proteomes" id="UP000051952"/>
    </source>
</evidence>
<organism evidence="4 5">
    <name type="scientific">Bodo saltans</name>
    <name type="common">Flagellated protozoan</name>
    <dbReference type="NCBI Taxonomy" id="75058"/>
    <lineage>
        <taxon>Eukaryota</taxon>
        <taxon>Discoba</taxon>
        <taxon>Euglenozoa</taxon>
        <taxon>Kinetoplastea</taxon>
        <taxon>Metakinetoplastina</taxon>
        <taxon>Eubodonida</taxon>
        <taxon>Bodonidae</taxon>
        <taxon>Bodo</taxon>
    </lineage>
</organism>
<name>A0A0S4IMC3_BODSA</name>